<sequence>MYLYLEDDLVIPSSQVILIIDYIHFKNPENASVFSNKEIKNLALGIERSVVVTDRKIYLTGYTTQALFRRAKEFFSIVGGI</sequence>
<dbReference type="NCBIfam" id="NF046065">
    <property type="entry name" value="MtxRegRemB"/>
    <property type="match status" value="1"/>
</dbReference>
<evidence type="ECO:0000313" key="1">
    <source>
        <dbReference type="EMBL" id="QNM14807.1"/>
    </source>
</evidence>
<keyword evidence="2" id="KW-1185">Reference proteome</keyword>
<dbReference type="KEGG" id="fho:H9Q81_07540"/>
<name>A0A7G9GVH5_9FUSO</name>
<gene>
    <name evidence="1" type="ORF">H9Q81_07540</name>
</gene>
<accession>A0A7G9GVH5</accession>
<evidence type="ECO:0000313" key="2">
    <source>
        <dbReference type="Proteomes" id="UP000515913"/>
    </source>
</evidence>
<dbReference type="RefSeq" id="WP_187422739.1">
    <property type="nucleotide sequence ID" value="NZ_CP060637.1"/>
</dbReference>
<proteinExistence type="predicted"/>
<dbReference type="Proteomes" id="UP000515913">
    <property type="component" value="Chromosome"/>
</dbReference>
<reference evidence="1 2" key="1">
    <citation type="submission" date="2020-08" db="EMBL/GenBank/DDBJ databases">
        <authorList>
            <person name="Liu C."/>
            <person name="Sun Q."/>
        </authorList>
    </citation>
    <scope>NUCLEOTIDE SEQUENCE [LARGE SCALE GENOMIC DNA]</scope>
    <source>
        <strain evidence="1 2">NSJ-57</strain>
    </source>
</reference>
<dbReference type="EMBL" id="CP060637">
    <property type="protein sequence ID" value="QNM14807.1"/>
    <property type="molecule type" value="Genomic_DNA"/>
</dbReference>
<organism evidence="1 2">
    <name type="scientific">Fusobacterium hominis</name>
    <dbReference type="NCBI Taxonomy" id="2764326"/>
    <lineage>
        <taxon>Bacteria</taxon>
        <taxon>Fusobacteriati</taxon>
        <taxon>Fusobacteriota</taxon>
        <taxon>Fusobacteriia</taxon>
        <taxon>Fusobacteriales</taxon>
        <taxon>Fusobacteriaceae</taxon>
        <taxon>Fusobacterium</taxon>
    </lineage>
</organism>
<dbReference type="AlphaFoldDB" id="A0A7G9GVH5"/>
<protein>
    <submittedName>
        <fullName evidence="1">DUF370 domain-containing protein</fullName>
    </submittedName>
</protein>